<evidence type="ECO:0000313" key="2">
    <source>
        <dbReference type="Proteomes" id="UP000828941"/>
    </source>
</evidence>
<organism evidence="1 2">
    <name type="scientific">Bauhinia variegata</name>
    <name type="common">Purple orchid tree</name>
    <name type="synonym">Phanera variegata</name>
    <dbReference type="NCBI Taxonomy" id="167791"/>
    <lineage>
        <taxon>Eukaryota</taxon>
        <taxon>Viridiplantae</taxon>
        <taxon>Streptophyta</taxon>
        <taxon>Embryophyta</taxon>
        <taxon>Tracheophyta</taxon>
        <taxon>Spermatophyta</taxon>
        <taxon>Magnoliopsida</taxon>
        <taxon>eudicotyledons</taxon>
        <taxon>Gunneridae</taxon>
        <taxon>Pentapetalae</taxon>
        <taxon>rosids</taxon>
        <taxon>fabids</taxon>
        <taxon>Fabales</taxon>
        <taxon>Fabaceae</taxon>
        <taxon>Cercidoideae</taxon>
        <taxon>Cercideae</taxon>
        <taxon>Bauhiniinae</taxon>
        <taxon>Bauhinia</taxon>
    </lineage>
</organism>
<comment type="caution">
    <text evidence="1">The sequence shown here is derived from an EMBL/GenBank/DDBJ whole genome shotgun (WGS) entry which is preliminary data.</text>
</comment>
<accession>A0ACB9P6S4</accession>
<dbReference type="Proteomes" id="UP000828941">
    <property type="component" value="Chromosome 5"/>
</dbReference>
<protein>
    <submittedName>
        <fullName evidence="1">Uncharacterized protein</fullName>
    </submittedName>
</protein>
<sequence>MPAKNLMAKRRRRKKLNDRLYMLRASILGDAIEYLKELLQRINNELETSPADSPITFTPVSSFHPSSVASSIKEELCPTTTLPCQALQGPGLRFLTAMKTLDNLGLDIQQADISCLNGFAMDIFRAEQCMEGQDVHPEQIKALLLDSVGFHSNSMI</sequence>
<reference evidence="1 2" key="1">
    <citation type="journal article" date="2022" name="DNA Res.">
        <title>Chromosomal-level genome assembly of the orchid tree Bauhinia variegata (Leguminosae; Cercidoideae) supports the allotetraploid origin hypothesis of Bauhinia.</title>
        <authorList>
            <person name="Zhong Y."/>
            <person name="Chen Y."/>
            <person name="Zheng D."/>
            <person name="Pang J."/>
            <person name="Liu Y."/>
            <person name="Luo S."/>
            <person name="Meng S."/>
            <person name="Qian L."/>
            <person name="Wei D."/>
            <person name="Dai S."/>
            <person name="Zhou R."/>
        </authorList>
    </citation>
    <scope>NUCLEOTIDE SEQUENCE [LARGE SCALE GENOMIC DNA]</scope>
    <source>
        <strain evidence="1">BV-YZ2020</strain>
    </source>
</reference>
<evidence type="ECO:0000313" key="1">
    <source>
        <dbReference type="EMBL" id="KAI4343554.1"/>
    </source>
</evidence>
<keyword evidence="2" id="KW-1185">Reference proteome</keyword>
<dbReference type="EMBL" id="CM039430">
    <property type="protein sequence ID" value="KAI4343554.1"/>
    <property type="molecule type" value="Genomic_DNA"/>
</dbReference>
<proteinExistence type="predicted"/>
<name>A0ACB9P6S4_BAUVA</name>
<gene>
    <name evidence="1" type="ORF">L6164_010890</name>
</gene>